<gene>
    <name evidence="1" type="ORF">LSH36_58g15039</name>
</gene>
<keyword evidence="2" id="KW-1185">Reference proteome</keyword>
<sequence length="92" mass="10189">MLYTLAQYLNARGQHKQRISARNRTVLITGCDSGYGPELAKQLSSLDVTVFAGCLRSTADAATKLKSHNPDRIHVIQLDVTRNDQIEAAVEY</sequence>
<comment type="caution">
    <text evidence="1">The sequence shown here is derived from an EMBL/GenBank/DDBJ whole genome shotgun (WGS) entry which is preliminary data.</text>
</comment>
<dbReference type="InterPro" id="IPR002347">
    <property type="entry name" value="SDR_fam"/>
</dbReference>
<feature type="non-terminal residue" evidence="1">
    <location>
        <position position="1"/>
    </location>
</feature>
<dbReference type="Gene3D" id="3.40.50.720">
    <property type="entry name" value="NAD(P)-binding Rossmann-like Domain"/>
    <property type="match status" value="1"/>
</dbReference>
<proteinExistence type="predicted"/>
<dbReference type="Proteomes" id="UP001208570">
    <property type="component" value="Unassembled WGS sequence"/>
</dbReference>
<dbReference type="GO" id="GO:0016491">
    <property type="term" value="F:oxidoreductase activity"/>
    <property type="evidence" value="ECO:0007669"/>
    <property type="project" value="TreeGrafter"/>
</dbReference>
<dbReference type="PANTHER" id="PTHR43313:SF36">
    <property type="entry name" value="D-BETA-HYDROXYBUTYRATE DEHYDROGENASE, MITOCHONDRIAL"/>
    <property type="match status" value="1"/>
</dbReference>
<dbReference type="Pfam" id="PF00106">
    <property type="entry name" value="adh_short"/>
    <property type="match status" value="1"/>
</dbReference>
<reference evidence="1" key="1">
    <citation type="journal article" date="2023" name="Mol. Biol. Evol.">
        <title>Third-Generation Sequencing Reveals the Adaptive Role of the Epigenome in Three Deep-Sea Polychaetes.</title>
        <authorList>
            <person name="Perez M."/>
            <person name="Aroh O."/>
            <person name="Sun Y."/>
            <person name="Lan Y."/>
            <person name="Juniper S.K."/>
            <person name="Young C.R."/>
            <person name="Angers B."/>
            <person name="Qian P.Y."/>
        </authorList>
    </citation>
    <scope>NUCLEOTIDE SEQUENCE</scope>
    <source>
        <strain evidence="1">P08H-3</strain>
    </source>
</reference>
<dbReference type="InterPro" id="IPR036291">
    <property type="entry name" value="NAD(P)-bd_dom_sf"/>
</dbReference>
<dbReference type="PANTHER" id="PTHR43313">
    <property type="entry name" value="SHORT-CHAIN DEHYDROGENASE/REDUCTASE FAMILY 9C"/>
    <property type="match status" value="1"/>
</dbReference>
<evidence type="ECO:0000313" key="2">
    <source>
        <dbReference type="Proteomes" id="UP001208570"/>
    </source>
</evidence>
<dbReference type="SUPFAM" id="SSF51735">
    <property type="entry name" value="NAD(P)-binding Rossmann-fold domains"/>
    <property type="match status" value="1"/>
</dbReference>
<name>A0AAD9K649_9ANNE</name>
<dbReference type="AlphaFoldDB" id="A0AAD9K649"/>
<dbReference type="GO" id="GO:0008202">
    <property type="term" value="P:steroid metabolic process"/>
    <property type="evidence" value="ECO:0007669"/>
    <property type="project" value="TreeGrafter"/>
</dbReference>
<evidence type="ECO:0000313" key="1">
    <source>
        <dbReference type="EMBL" id="KAK2164848.1"/>
    </source>
</evidence>
<organism evidence="1 2">
    <name type="scientific">Paralvinella palmiformis</name>
    <dbReference type="NCBI Taxonomy" id="53620"/>
    <lineage>
        <taxon>Eukaryota</taxon>
        <taxon>Metazoa</taxon>
        <taxon>Spiralia</taxon>
        <taxon>Lophotrochozoa</taxon>
        <taxon>Annelida</taxon>
        <taxon>Polychaeta</taxon>
        <taxon>Sedentaria</taxon>
        <taxon>Canalipalpata</taxon>
        <taxon>Terebellida</taxon>
        <taxon>Terebelliformia</taxon>
        <taxon>Alvinellidae</taxon>
        <taxon>Paralvinella</taxon>
    </lineage>
</organism>
<accession>A0AAD9K649</accession>
<dbReference type="EMBL" id="JAODUP010000058">
    <property type="protein sequence ID" value="KAK2164848.1"/>
    <property type="molecule type" value="Genomic_DNA"/>
</dbReference>
<protein>
    <submittedName>
        <fullName evidence="1">Uncharacterized protein</fullName>
    </submittedName>
</protein>